<sequence>MNDLNTSINPLSTKELLKNLCKHLENEFDSILQTKVNQKPDTGSSTSISKNFIEQANQDNNELHLTLDFVHFSFLIDRISRIPPELISQAEPKIKYYWNEQSFKYKKDAGSIWGVSTWTRGWSKFLSLSQQDESAGKTALMLKQELSISWDAAICLVLNFLIGKVQALKLGPFDSRGLLISPNNPSLELFKIKPKDLEGWEQLQGNLNSLVCKKGIETADSLFLDTLGIKVNTSEQPDETLKTNSINQHKKWEQLQVIDLSKNQLDDINKTISLNIIKCEKLNLSYNNFPRIPSSLVELYNLTNLNLSSNAIGSLSKVNQVLGNIRVLNLSNNQIHTLLGLEKLWGLEQLDLSNNLIEDIEEIKRLTHLPNLAKLSVSGNPFTSHVGYRSTLMKYFAERDSPLLLDGNKTRVTDSINLNRISAAMPPEPKRSSTLPSVMDPNPSSMSILNTNSNLDFQAPFKEKHIVTRKAKGKKKAVKRVASIYPLNETPEDGNSEANSMQQSIPIDLPQSSANPNIISKSAIRISDSQASSLPLHSQPLIRHTSENISSTRMTSPTQSLLSIQSPNLGKDFQKRIEALKAEAGPSWLKVYQAMQQGKLRASPPHDGTWVTDFPIKDDPKAQNIQQSVPDDTRLSKLLWDSLGNLSSSQSSLPKHMEATRKPSKPELGTSI</sequence>
<dbReference type="Proteomes" id="UP000070444">
    <property type="component" value="Unassembled WGS sequence"/>
</dbReference>
<dbReference type="PROSITE" id="PS51450">
    <property type="entry name" value="LRR"/>
    <property type="match status" value="4"/>
</dbReference>
<dbReference type="EMBL" id="KQ964501">
    <property type="protein sequence ID" value="KXN70471.1"/>
    <property type="molecule type" value="Genomic_DNA"/>
</dbReference>
<evidence type="ECO:0008006" key="6">
    <source>
        <dbReference type="Google" id="ProtNLM"/>
    </source>
</evidence>
<gene>
    <name evidence="4" type="ORF">CONCODRAFT_78836</name>
</gene>
<name>A0A137P6D1_CONC2</name>
<proteinExistence type="predicted"/>
<evidence type="ECO:0000256" key="1">
    <source>
        <dbReference type="ARBA" id="ARBA00022614"/>
    </source>
</evidence>
<dbReference type="Gene3D" id="3.80.10.10">
    <property type="entry name" value="Ribonuclease Inhibitor"/>
    <property type="match status" value="2"/>
</dbReference>
<dbReference type="GO" id="GO:0005737">
    <property type="term" value="C:cytoplasm"/>
    <property type="evidence" value="ECO:0007669"/>
    <property type="project" value="TreeGrafter"/>
</dbReference>
<evidence type="ECO:0000313" key="4">
    <source>
        <dbReference type="EMBL" id="KXN70471.1"/>
    </source>
</evidence>
<evidence type="ECO:0000256" key="3">
    <source>
        <dbReference type="SAM" id="MobiDB-lite"/>
    </source>
</evidence>
<dbReference type="InterPro" id="IPR025875">
    <property type="entry name" value="Leu-rich_rpt_4"/>
</dbReference>
<dbReference type="InterPro" id="IPR001611">
    <property type="entry name" value="Leu-rich_rpt"/>
</dbReference>
<dbReference type="InterPro" id="IPR032675">
    <property type="entry name" value="LRR_dom_sf"/>
</dbReference>
<organism evidence="4 5">
    <name type="scientific">Conidiobolus coronatus (strain ATCC 28846 / CBS 209.66 / NRRL 28638)</name>
    <name type="common">Delacroixia coronata</name>
    <dbReference type="NCBI Taxonomy" id="796925"/>
    <lineage>
        <taxon>Eukaryota</taxon>
        <taxon>Fungi</taxon>
        <taxon>Fungi incertae sedis</taxon>
        <taxon>Zoopagomycota</taxon>
        <taxon>Entomophthoromycotina</taxon>
        <taxon>Entomophthoromycetes</taxon>
        <taxon>Entomophthorales</taxon>
        <taxon>Ancylistaceae</taxon>
        <taxon>Conidiobolus</taxon>
    </lineage>
</organism>
<keyword evidence="2" id="KW-0677">Repeat</keyword>
<dbReference type="Pfam" id="PF13855">
    <property type="entry name" value="LRR_8"/>
    <property type="match status" value="1"/>
</dbReference>
<feature type="compositionally biased region" description="Basic and acidic residues" evidence="3">
    <location>
        <begin position="655"/>
        <end position="665"/>
    </location>
</feature>
<accession>A0A137P6D1</accession>
<evidence type="ECO:0000313" key="5">
    <source>
        <dbReference type="Proteomes" id="UP000070444"/>
    </source>
</evidence>
<protein>
    <recommendedName>
        <fullName evidence="6">L domain-like protein</fullName>
    </recommendedName>
</protein>
<dbReference type="AlphaFoldDB" id="A0A137P6D1"/>
<keyword evidence="5" id="KW-1185">Reference proteome</keyword>
<dbReference type="SUPFAM" id="SSF52075">
    <property type="entry name" value="Outer arm dynein light chain 1"/>
    <property type="match status" value="1"/>
</dbReference>
<keyword evidence="1" id="KW-0433">Leucine-rich repeat</keyword>
<evidence type="ECO:0000256" key="2">
    <source>
        <dbReference type="ARBA" id="ARBA00022737"/>
    </source>
</evidence>
<feature type="region of interest" description="Disordered" evidence="3">
    <location>
        <begin position="646"/>
        <end position="672"/>
    </location>
</feature>
<dbReference type="OrthoDB" id="676979at2759"/>
<dbReference type="Pfam" id="PF12799">
    <property type="entry name" value="LRR_4"/>
    <property type="match status" value="1"/>
</dbReference>
<dbReference type="STRING" id="796925.A0A137P6D1"/>
<reference evidence="4 5" key="1">
    <citation type="journal article" date="2015" name="Genome Biol. Evol.">
        <title>Phylogenomic analyses indicate that early fungi evolved digesting cell walls of algal ancestors of land plants.</title>
        <authorList>
            <person name="Chang Y."/>
            <person name="Wang S."/>
            <person name="Sekimoto S."/>
            <person name="Aerts A.L."/>
            <person name="Choi C."/>
            <person name="Clum A."/>
            <person name="LaButti K.M."/>
            <person name="Lindquist E.A."/>
            <person name="Yee Ngan C."/>
            <person name="Ohm R.A."/>
            <person name="Salamov A.A."/>
            <person name="Grigoriev I.V."/>
            <person name="Spatafora J.W."/>
            <person name="Berbee M.L."/>
        </authorList>
    </citation>
    <scope>NUCLEOTIDE SEQUENCE [LARGE SCALE GENOMIC DNA]</scope>
    <source>
        <strain evidence="4 5">NRRL 28638</strain>
    </source>
</reference>
<dbReference type="PANTHER" id="PTHR15454">
    <property type="entry name" value="NISCHARIN RELATED"/>
    <property type="match status" value="1"/>
</dbReference>